<gene>
    <name evidence="1" type="ORF">DU478_17485</name>
</gene>
<organism evidence="1 2">
    <name type="scientific">Thalassococcus profundi</name>
    <dbReference type="NCBI Taxonomy" id="2282382"/>
    <lineage>
        <taxon>Bacteria</taxon>
        <taxon>Pseudomonadati</taxon>
        <taxon>Pseudomonadota</taxon>
        <taxon>Alphaproteobacteria</taxon>
        <taxon>Rhodobacterales</taxon>
        <taxon>Roseobacteraceae</taxon>
        <taxon>Thalassococcus</taxon>
    </lineage>
</organism>
<dbReference type="OrthoDB" id="2081253at2"/>
<sequence length="171" mass="18352">MIRHELKEDEITEGLTRLAAALTDMTPLMQDLGELMVRSTEQNFATGTDPEGNAWAPRKPSTLAAYAKRGDTPGPRPLIGPSKSLSTTISHAATATSVEWGSNMIYAAVMQLGAAQGEFGARIGKDKNGRDFFMTIPWGDIPARPFLGVGPTDRENILETITEYLGTAAGD</sequence>
<name>A0A369TK14_9RHOB</name>
<accession>A0A369TK14</accession>
<dbReference type="RefSeq" id="WP_114512254.1">
    <property type="nucleotide sequence ID" value="NZ_QPMK01000016.1"/>
</dbReference>
<dbReference type="InterPro" id="IPR006522">
    <property type="entry name" value="Phage_virion_morphogenesis"/>
</dbReference>
<protein>
    <submittedName>
        <fullName evidence="1">Phage virion morphogenesis protein</fullName>
    </submittedName>
</protein>
<evidence type="ECO:0000313" key="2">
    <source>
        <dbReference type="Proteomes" id="UP000253977"/>
    </source>
</evidence>
<dbReference type="AlphaFoldDB" id="A0A369TK14"/>
<dbReference type="Pfam" id="PF05069">
    <property type="entry name" value="Phage_tail_S"/>
    <property type="match status" value="1"/>
</dbReference>
<dbReference type="NCBIfam" id="TIGR01635">
    <property type="entry name" value="tail_comp_S"/>
    <property type="match status" value="1"/>
</dbReference>
<keyword evidence="2" id="KW-1185">Reference proteome</keyword>
<dbReference type="Proteomes" id="UP000253977">
    <property type="component" value="Unassembled WGS sequence"/>
</dbReference>
<comment type="caution">
    <text evidence="1">The sequence shown here is derived from an EMBL/GenBank/DDBJ whole genome shotgun (WGS) entry which is preliminary data.</text>
</comment>
<evidence type="ECO:0000313" key="1">
    <source>
        <dbReference type="EMBL" id="RDD64994.1"/>
    </source>
</evidence>
<dbReference type="EMBL" id="QPMK01000016">
    <property type="protein sequence ID" value="RDD64994.1"/>
    <property type="molecule type" value="Genomic_DNA"/>
</dbReference>
<proteinExistence type="predicted"/>
<reference evidence="1 2" key="1">
    <citation type="submission" date="2018-07" db="EMBL/GenBank/DDBJ databases">
        <title>Thalassococcus profundi sp. nov., a marine bacterium isolated from deep seawater of Okinawa Trough.</title>
        <authorList>
            <person name="Yu M."/>
        </authorList>
    </citation>
    <scope>NUCLEOTIDE SEQUENCE [LARGE SCALE GENOMIC DNA]</scope>
    <source>
        <strain evidence="1 2">WRAS1</strain>
    </source>
</reference>